<name>A0ABU6QPZ9_9FABA</name>
<evidence type="ECO:0000313" key="3">
    <source>
        <dbReference type="Proteomes" id="UP001341840"/>
    </source>
</evidence>
<sequence>MAENTRLKTLEDELKRLGQRIEEVSDETRAERARATEVVSLKFDAIQSSLTQIIQEQTRSCSPSSGLSHGSNSNTHMDNMNRLAQHGRVKFDLPKFDGSDA</sequence>
<reference evidence="2 3" key="1">
    <citation type="journal article" date="2023" name="Plants (Basel)">
        <title>Bridging the Gap: Combining Genomics and Transcriptomics Approaches to Understand Stylosanthes scabra, an Orphan Legume from the Brazilian Caatinga.</title>
        <authorList>
            <person name="Ferreira-Neto J.R.C."/>
            <person name="da Silva M.D."/>
            <person name="Binneck E."/>
            <person name="de Melo N.F."/>
            <person name="da Silva R.H."/>
            <person name="de Melo A.L.T.M."/>
            <person name="Pandolfi V."/>
            <person name="Bustamante F.O."/>
            <person name="Brasileiro-Vidal A.C."/>
            <person name="Benko-Iseppon A.M."/>
        </authorList>
    </citation>
    <scope>NUCLEOTIDE SEQUENCE [LARGE SCALE GENOMIC DNA]</scope>
    <source>
        <tissue evidence="2">Leaves</tissue>
    </source>
</reference>
<feature type="compositionally biased region" description="Basic and acidic residues" evidence="1">
    <location>
        <begin position="89"/>
        <end position="101"/>
    </location>
</feature>
<keyword evidence="3" id="KW-1185">Reference proteome</keyword>
<dbReference type="Proteomes" id="UP001341840">
    <property type="component" value="Unassembled WGS sequence"/>
</dbReference>
<protein>
    <submittedName>
        <fullName evidence="2">Uncharacterized protein</fullName>
    </submittedName>
</protein>
<proteinExistence type="predicted"/>
<evidence type="ECO:0000256" key="1">
    <source>
        <dbReference type="SAM" id="MobiDB-lite"/>
    </source>
</evidence>
<comment type="caution">
    <text evidence="2">The sequence shown here is derived from an EMBL/GenBank/DDBJ whole genome shotgun (WGS) entry which is preliminary data.</text>
</comment>
<accession>A0ABU6QPZ9</accession>
<evidence type="ECO:0000313" key="2">
    <source>
        <dbReference type="EMBL" id="MED6114092.1"/>
    </source>
</evidence>
<dbReference type="EMBL" id="JASCZI010001023">
    <property type="protein sequence ID" value="MED6114092.1"/>
    <property type="molecule type" value="Genomic_DNA"/>
</dbReference>
<feature type="compositionally biased region" description="Low complexity" evidence="1">
    <location>
        <begin position="60"/>
        <end position="74"/>
    </location>
</feature>
<gene>
    <name evidence="2" type="ORF">PIB30_076986</name>
</gene>
<organism evidence="2 3">
    <name type="scientific">Stylosanthes scabra</name>
    <dbReference type="NCBI Taxonomy" id="79078"/>
    <lineage>
        <taxon>Eukaryota</taxon>
        <taxon>Viridiplantae</taxon>
        <taxon>Streptophyta</taxon>
        <taxon>Embryophyta</taxon>
        <taxon>Tracheophyta</taxon>
        <taxon>Spermatophyta</taxon>
        <taxon>Magnoliopsida</taxon>
        <taxon>eudicotyledons</taxon>
        <taxon>Gunneridae</taxon>
        <taxon>Pentapetalae</taxon>
        <taxon>rosids</taxon>
        <taxon>fabids</taxon>
        <taxon>Fabales</taxon>
        <taxon>Fabaceae</taxon>
        <taxon>Papilionoideae</taxon>
        <taxon>50 kb inversion clade</taxon>
        <taxon>dalbergioids sensu lato</taxon>
        <taxon>Dalbergieae</taxon>
        <taxon>Pterocarpus clade</taxon>
        <taxon>Stylosanthes</taxon>
    </lineage>
</organism>
<feature type="non-terminal residue" evidence="2">
    <location>
        <position position="101"/>
    </location>
</feature>
<feature type="region of interest" description="Disordered" evidence="1">
    <location>
        <begin position="58"/>
        <end position="101"/>
    </location>
</feature>